<dbReference type="Pfam" id="PF04055">
    <property type="entry name" value="Radical_SAM"/>
    <property type="match status" value="1"/>
</dbReference>
<dbReference type="EMBL" id="CYZU01000002">
    <property type="protein sequence ID" value="CUN74790.1"/>
    <property type="molecule type" value="Genomic_DNA"/>
</dbReference>
<dbReference type="Proteomes" id="UP000095544">
    <property type="component" value="Unassembled WGS sequence"/>
</dbReference>
<dbReference type="STRING" id="39482.ERS852491_00418"/>
<proteinExistence type="predicted"/>
<dbReference type="PANTHER" id="PTHR43524">
    <property type="entry name" value="RADICAL SAM SUPERFAMILY PROTEIN"/>
    <property type="match status" value="1"/>
</dbReference>
<sequence length="363" mass="39980">MQTFELEEYLSGGVENIIKGILKASLDNPKESAFMVQYAAASRAARKLRQRAEAGGEHIPPFLIASITSLCNLHCKGCYARANHLCEEEITKRQMTREEWGNLFSQAEETGIGFILLAGGEPLLRRDVLEEAAVHKRILFPVFTNGTMLDASYEQLFSDHRNLVPVFSIEGERGRTDARRGDGVYKILSDSMERMKKAGILFGTSITVTKENIAEVTSCDFTEELEKAGCKAVIYVEYVPADGKTQELAPDDADRAFMDKRLAELRSRNTSMLYISFPGDEKSSGGCLAAGRGFFHINADGGAEPCPFSPYSDTNIRGKSLREVLRSPLFARLQAGGLLNAEHSGGCVLFGRESEVQALLQCE</sequence>
<dbReference type="GO" id="GO:0046872">
    <property type="term" value="F:metal ion binding"/>
    <property type="evidence" value="ECO:0007669"/>
    <property type="project" value="UniProtKB-KW"/>
</dbReference>
<organism evidence="6 7">
    <name type="scientific">Faecalicatena contorta</name>
    <dbReference type="NCBI Taxonomy" id="39482"/>
    <lineage>
        <taxon>Bacteria</taxon>
        <taxon>Bacillati</taxon>
        <taxon>Bacillota</taxon>
        <taxon>Clostridia</taxon>
        <taxon>Lachnospirales</taxon>
        <taxon>Lachnospiraceae</taxon>
        <taxon>Faecalicatena</taxon>
    </lineage>
</organism>
<dbReference type="PANTHER" id="PTHR43524:SF1">
    <property type="entry name" value="RADICAL SAM SUPERFAMILY PROTEIN"/>
    <property type="match status" value="1"/>
</dbReference>
<feature type="domain" description="Radical SAM core" evidence="5">
    <location>
        <begin position="57"/>
        <end position="273"/>
    </location>
</feature>
<dbReference type="OrthoDB" id="9782387at2"/>
<dbReference type="SFLD" id="SFLDS00029">
    <property type="entry name" value="Radical_SAM"/>
    <property type="match status" value="1"/>
</dbReference>
<dbReference type="SUPFAM" id="SSF102114">
    <property type="entry name" value="Radical SAM enzymes"/>
    <property type="match status" value="1"/>
</dbReference>
<dbReference type="InterPro" id="IPR058240">
    <property type="entry name" value="rSAM_sf"/>
</dbReference>
<reference evidence="6 7" key="1">
    <citation type="submission" date="2015-09" db="EMBL/GenBank/DDBJ databases">
        <authorList>
            <consortium name="Pathogen Informatics"/>
        </authorList>
    </citation>
    <scope>NUCLEOTIDE SEQUENCE [LARGE SCALE GENOMIC DNA]</scope>
    <source>
        <strain evidence="6 7">2789STDY5834876</strain>
    </source>
</reference>
<dbReference type="GO" id="GO:0003824">
    <property type="term" value="F:catalytic activity"/>
    <property type="evidence" value="ECO:0007669"/>
    <property type="project" value="InterPro"/>
</dbReference>
<dbReference type="Gene3D" id="3.20.20.70">
    <property type="entry name" value="Aldolase class I"/>
    <property type="match status" value="1"/>
</dbReference>
<evidence type="ECO:0000256" key="1">
    <source>
        <dbReference type="ARBA" id="ARBA00022691"/>
    </source>
</evidence>
<evidence type="ECO:0000313" key="6">
    <source>
        <dbReference type="EMBL" id="CUN74790.1"/>
    </source>
</evidence>
<dbReference type="InterPro" id="IPR007197">
    <property type="entry name" value="rSAM"/>
</dbReference>
<gene>
    <name evidence="6" type="ORF">ERS852491_00418</name>
</gene>
<evidence type="ECO:0000259" key="5">
    <source>
        <dbReference type="PROSITE" id="PS51918"/>
    </source>
</evidence>
<evidence type="ECO:0000256" key="4">
    <source>
        <dbReference type="ARBA" id="ARBA00023014"/>
    </source>
</evidence>
<keyword evidence="2" id="KW-0479">Metal-binding</keyword>
<dbReference type="CDD" id="cd01335">
    <property type="entry name" value="Radical_SAM"/>
    <property type="match status" value="1"/>
</dbReference>
<keyword evidence="4" id="KW-0411">Iron-sulfur</keyword>
<dbReference type="PROSITE" id="PS51918">
    <property type="entry name" value="RADICAL_SAM"/>
    <property type="match status" value="1"/>
</dbReference>
<accession>A0A173ZGM9</accession>
<dbReference type="RefSeq" id="WP_055150494.1">
    <property type="nucleotide sequence ID" value="NZ_CYZU01000002.1"/>
</dbReference>
<keyword evidence="1" id="KW-0949">S-adenosyl-L-methionine</keyword>
<dbReference type="SFLD" id="SFLDG01067">
    <property type="entry name" value="SPASM/twitch_domain_containing"/>
    <property type="match status" value="1"/>
</dbReference>
<keyword evidence="3" id="KW-0408">Iron</keyword>
<dbReference type="CDD" id="cd21128">
    <property type="entry name" value="SPASM_rSAM"/>
    <property type="match status" value="1"/>
</dbReference>
<protein>
    <submittedName>
        <fullName evidence="6">Pyrroloquinoline quinone biosynthesis protein PqqE</fullName>
    </submittedName>
</protein>
<evidence type="ECO:0000256" key="2">
    <source>
        <dbReference type="ARBA" id="ARBA00022723"/>
    </source>
</evidence>
<evidence type="ECO:0000313" key="7">
    <source>
        <dbReference type="Proteomes" id="UP000095544"/>
    </source>
</evidence>
<dbReference type="GO" id="GO:0051536">
    <property type="term" value="F:iron-sulfur cluster binding"/>
    <property type="evidence" value="ECO:0007669"/>
    <property type="project" value="UniProtKB-KW"/>
</dbReference>
<name>A0A173ZGM9_9FIRM</name>
<evidence type="ECO:0000256" key="3">
    <source>
        <dbReference type="ARBA" id="ARBA00023004"/>
    </source>
</evidence>
<dbReference type="InterPro" id="IPR013785">
    <property type="entry name" value="Aldolase_TIM"/>
</dbReference>
<dbReference type="AlphaFoldDB" id="A0A173ZGM9"/>